<keyword evidence="3" id="KW-1185">Reference proteome</keyword>
<dbReference type="EMBL" id="PIPV01000008">
    <property type="protein sequence ID" value="RUO52151.1"/>
    <property type="molecule type" value="Genomic_DNA"/>
</dbReference>
<keyword evidence="1" id="KW-0472">Membrane</keyword>
<gene>
    <name evidence="2" type="ORF">CWE25_09725</name>
</gene>
<keyword evidence="1" id="KW-1133">Transmembrane helix</keyword>
<feature type="transmembrane region" description="Helical" evidence="1">
    <location>
        <begin position="34"/>
        <end position="59"/>
    </location>
</feature>
<dbReference type="OrthoDB" id="6401986at2"/>
<name>A0A432XU79_9GAMM</name>
<dbReference type="Proteomes" id="UP000287330">
    <property type="component" value="Unassembled WGS sequence"/>
</dbReference>
<evidence type="ECO:0000313" key="3">
    <source>
        <dbReference type="Proteomes" id="UP000287330"/>
    </source>
</evidence>
<dbReference type="AlphaFoldDB" id="A0A432XU79"/>
<feature type="transmembrane region" description="Helical" evidence="1">
    <location>
        <begin position="71"/>
        <end position="89"/>
    </location>
</feature>
<accession>A0A432XU79</accession>
<comment type="caution">
    <text evidence="2">The sequence shown here is derived from an EMBL/GenBank/DDBJ whole genome shotgun (WGS) entry which is preliminary data.</text>
</comment>
<sequence length="92" mass="10176">MTIILLLGKAIFAIIWLALLALLSGLVVEMSTQAYGLIAMLLGVLVIMHLLLLGIFVATMKSQLPWKKGDGWQILIFGIFGWLTIYARQSDD</sequence>
<reference evidence="3" key="1">
    <citation type="journal article" date="2018" name="Front. Microbiol.">
        <title>Genome-Based Analysis Reveals the Taxonomy and Diversity of the Family Idiomarinaceae.</title>
        <authorList>
            <person name="Liu Y."/>
            <person name="Lai Q."/>
            <person name="Shao Z."/>
        </authorList>
    </citation>
    <scope>NUCLEOTIDE SEQUENCE [LARGE SCALE GENOMIC DNA]</scope>
    <source>
        <strain evidence="3">F23</strain>
    </source>
</reference>
<dbReference type="InterPro" id="IPR009525">
    <property type="entry name" value="DUF1145"/>
</dbReference>
<keyword evidence="1" id="KW-0812">Transmembrane</keyword>
<dbReference type="RefSeq" id="WP_110575210.1">
    <property type="nucleotide sequence ID" value="NZ_PIPV01000008.1"/>
</dbReference>
<organism evidence="2 3">
    <name type="scientific">Idiomarina fontislapidosi</name>
    <dbReference type="NCBI Taxonomy" id="263723"/>
    <lineage>
        <taxon>Bacteria</taxon>
        <taxon>Pseudomonadati</taxon>
        <taxon>Pseudomonadota</taxon>
        <taxon>Gammaproteobacteria</taxon>
        <taxon>Alteromonadales</taxon>
        <taxon>Idiomarinaceae</taxon>
        <taxon>Idiomarina</taxon>
    </lineage>
</organism>
<dbReference type="Pfam" id="PF06611">
    <property type="entry name" value="DUF1145"/>
    <property type="match status" value="1"/>
</dbReference>
<evidence type="ECO:0000313" key="2">
    <source>
        <dbReference type="EMBL" id="RUO52151.1"/>
    </source>
</evidence>
<feature type="transmembrane region" description="Helical" evidence="1">
    <location>
        <begin position="7"/>
        <end position="28"/>
    </location>
</feature>
<protein>
    <submittedName>
        <fullName evidence="2">DUF1145 domain-containing protein</fullName>
    </submittedName>
</protein>
<proteinExistence type="predicted"/>
<evidence type="ECO:0000256" key="1">
    <source>
        <dbReference type="SAM" id="Phobius"/>
    </source>
</evidence>